<feature type="coiled-coil region" evidence="1">
    <location>
        <begin position="30"/>
        <end position="71"/>
    </location>
</feature>
<organism evidence="2 3">
    <name type="scientific">Ensete ventricosum</name>
    <name type="common">Abyssinian banana</name>
    <name type="synonym">Musa ensete</name>
    <dbReference type="NCBI Taxonomy" id="4639"/>
    <lineage>
        <taxon>Eukaryota</taxon>
        <taxon>Viridiplantae</taxon>
        <taxon>Streptophyta</taxon>
        <taxon>Embryophyta</taxon>
        <taxon>Tracheophyta</taxon>
        <taxon>Spermatophyta</taxon>
        <taxon>Magnoliopsida</taxon>
        <taxon>Liliopsida</taxon>
        <taxon>Zingiberales</taxon>
        <taxon>Musaceae</taxon>
        <taxon>Ensete</taxon>
    </lineage>
</organism>
<name>A0A426Y2S9_ENSVE</name>
<reference evidence="2 3" key="1">
    <citation type="journal article" date="2014" name="Agronomy (Basel)">
        <title>A Draft Genome Sequence for Ensete ventricosum, the Drought-Tolerant Tree Against Hunger.</title>
        <authorList>
            <person name="Harrison J."/>
            <person name="Moore K.A."/>
            <person name="Paszkiewicz K."/>
            <person name="Jones T."/>
            <person name="Grant M."/>
            <person name="Ambacheew D."/>
            <person name="Muzemil S."/>
            <person name="Studholme D.J."/>
        </authorList>
    </citation>
    <scope>NUCLEOTIDE SEQUENCE [LARGE SCALE GENOMIC DNA]</scope>
</reference>
<proteinExistence type="predicted"/>
<gene>
    <name evidence="2" type="ORF">B296_00030068</name>
</gene>
<evidence type="ECO:0000256" key="1">
    <source>
        <dbReference type="SAM" id="Coils"/>
    </source>
</evidence>
<dbReference type="AlphaFoldDB" id="A0A426Y2S9"/>
<dbReference type="Proteomes" id="UP000287651">
    <property type="component" value="Unassembled WGS sequence"/>
</dbReference>
<comment type="caution">
    <text evidence="2">The sequence shown here is derived from an EMBL/GenBank/DDBJ whole genome shotgun (WGS) entry which is preliminary data.</text>
</comment>
<dbReference type="EMBL" id="AMZH03015460">
    <property type="protein sequence ID" value="RRT46014.1"/>
    <property type="molecule type" value="Genomic_DNA"/>
</dbReference>
<sequence>MTWLNPNEGKDPLKPRWSSISGLIECGSKANELQKIVYQLQAELESSESRRKGLEEEVSLLRSNLDGSQDDQAQLEGDVLSLTEAAAFLEVELKAEGPKVVATYKASREFETGLEKMGRISYEFGYRVALERLCWRHPEVEVEQDPFAECSEEGNVRMNLCQPFDDSTPRRNS</sequence>
<evidence type="ECO:0000313" key="2">
    <source>
        <dbReference type="EMBL" id="RRT46014.1"/>
    </source>
</evidence>
<keyword evidence="1" id="KW-0175">Coiled coil</keyword>
<dbReference type="Gene3D" id="1.20.5.1160">
    <property type="entry name" value="Vasodilator-stimulated phosphoprotein"/>
    <property type="match status" value="1"/>
</dbReference>
<protein>
    <submittedName>
        <fullName evidence="2">Uncharacterized protein</fullName>
    </submittedName>
</protein>
<evidence type="ECO:0000313" key="3">
    <source>
        <dbReference type="Proteomes" id="UP000287651"/>
    </source>
</evidence>
<accession>A0A426Y2S9</accession>